<dbReference type="PANTHER" id="PTHR15092">
    <property type="entry name" value="POLY A -SPECIFIC RIBONUCLEASE/TARGET OF EGR1, MEMBER 1"/>
    <property type="match status" value="1"/>
</dbReference>
<evidence type="ECO:0000256" key="1">
    <source>
        <dbReference type="ARBA" id="ARBA00008372"/>
    </source>
</evidence>
<keyword evidence="2" id="KW-0812">Transmembrane</keyword>
<feature type="transmembrane region" description="Helical" evidence="2">
    <location>
        <begin position="695"/>
        <end position="712"/>
    </location>
</feature>
<evidence type="ECO:0000313" key="3">
    <source>
        <dbReference type="EMBL" id="CAH2073510.1"/>
    </source>
</evidence>
<dbReference type="EMBL" id="OW152819">
    <property type="protein sequence ID" value="CAH2073510.1"/>
    <property type="molecule type" value="Genomic_DNA"/>
</dbReference>
<organism evidence="3 4">
    <name type="scientific">Iphiclides podalirius</name>
    <name type="common">scarce swallowtail</name>
    <dbReference type="NCBI Taxonomy" id="110791"/>
    <lineage>
        <taxon>Eukaryota</taxon>
        <taxon>Metazoa</taxon>
        <taxon>Ecdysozoa</taxon>
        <taxon>Arthropoda</taxon>
        <taxon>Hexapoda</taxon>
        <taxon>Insecta</taxon>
        <taxon>Pterygota</taxon>
        <taxon>Neoptera</taxon>
        <taxon>Endopterygota</taxon>
        <taxon>Lepidoptera</taxon>
        <taxon>Glossata</taxon>
        <taxon>Ditrysia</taxon>
        <taxon>Papilionoidea</taxon>
        <taxon>Papilionidae</taxon>
        <taxon>Papilioninae</taxon>
        <taxon>Iphiclides</taxon>
    </lineage>
</organism>
<dbReference type="InterPro" id="IPR036867">
    <property type="entry name" value="R3H_dom_sf"/>
</dbReference>
<feature type="non-terminal residue" evidence="3">
    <location>
        <position position="1"/>
    </location>
</feature>
<dbReference type="Pfam" id="PF04857">
    <property type="entry name" value="CAF1"/>
    <property type="match status" value="1"/>
</dbReference>
<name>A0ABN8J2M4_9NEOP</name>
<comment type="similarity">
    <text evidence="1">Belongs to the CAF1 family.</text>
</comment>
<evidence type="ECO:0000256" key="2">
    <source>
        <dbReference type="SAM" id="Phobius"/>
    </source>
</evidence>
<dbReference type="Proteomes" id="UP000837857">
    <property type="component" value="Chromosome 7"/>
</dbReference>
<keyword evidence="4" id="KW-1185">Reference proteome</keyword>
<accession>A0ABN8J2M4</accession>
<dbReference type="InterPro" id="IPR012337">
    <property type="entry name" value="RNaseH-like_sf"/>
</dbReference>
<proteinExistence type="inferred from homology"/>
<dbReference type="Gene3D" id="3.30.1370.50">
    <property type="entry name" value="R3H-like domain"/>
    <property type="match status" value="1"/>
</dbReference>
<dbReference type="InterPro" id="IPR006941">
    <property type="entry name" value="RNase_CAF1"/>
</dbReference>
<keyword evidence="2" id="KW-1133">Transmembrane helix</keyword>
<dbReference type="PANTHER" id="PTHR15092:SF22">
    <property type="entry name" value="POLY(A)-SPECIFIC RIBONUCLEASE PNLDC1"/>
    <property type="match status" value="1"/>
</dbReference>
<sequence>MEITKKNFAEEFENITNNLKRSCFVGFDAEFTAILTKECFKHRLFDTNEERYDKIKTEVSKMIMTQVGLNMFQYDRESDSYVSVGYTFHLCPQVVGDIDQSFIFQASTLKFLCKHNFNFNKFTYEGISYFSKEEQKKIYLEMKNKSLASYLAQGLEIEEERQIQHYCSEVCKWLHNSEEETMYIDMHNPVLRYLIHVEIQKRFPTVLTTVSLGNSNKILIYRDKHVEGANSTPIDKLEENFIKSVFGFSQVIQLLEHYRKPLVGHNVFLDLILLHNQFIGPLPIAYSSFKKNINSMFPIIFDTKYISNEMSKKLTLDEVWKSNVLQDLYEFFVNGRCKKLQYGLNEIKLSTPFNVNQSYHEAGWDSYCTGYCFIRLGHWAACENSGRHRPVGPTEMLAALANFSNKVNVIRGATPYMNLLGTDPPTHRPKLLHIKSLRERIISIEKCTQNVGGKRSPGNLGRNILANNYHNVYTKPGRIKTLHKELGTVLFRCYVYTHRTVRVVPHGDAKFSGRASGDGYGSNCQPAPFPCRGAFQLTRTVPRCAPLRPCRPRSVRDAATPCPTCAHVAHPARRLATGQSTRARAAHPHTRPLALIPRRRLDRIDCARVSRAESYIFAAGAFLKRARGPLDSRDAVAGALAGAGAADVRPCGSRAVLVAAGAHFTADKILNQFRNSPDYRVSTYNPYKHSAAGRIAIWSGALITGSLLLLLFHKKVKSSVYP</sequence>
<dbReference type="InterPro" id="IPR051181">
    <property type="entry name" value="CAF1_poly(A)_ribonucleases"/>
</dbReference>
<dbReference type="SUPFAM" id="SSF53098">
    <property type="entry name" value="Ribonuclease H-like"/>
    <property type="match status" value="1"/>
</dbReference>
<gene>
    <name evidence="3" type="ORF">IPOD504_LOCUS15671</name>
</gene>
<protein>
    <submittedName>
        <fullName evidence="3">Uncharacterized protein</fullName>
    </submittedName>
</protein>
<dbReference type="Gene3D" id="3.30.420.10">
    <property type="entry name" value="Ribonuclease H-like superfamily/Ribonuclease H"/>
    <property type="match status" value="2"/>
</dbReference>
<evidence type="ECO:0000313" key="4">
    <source>
        <dbReference type="Proteomes" id="UP000837857"/>
    </source>
</evidence>
<dbReference type="InterPro" id="IPR036397">
    <property type="entry name" value="RNaseH_sf"/>
</dbReference>
<keyword evidence="2" id="KW-0472">Membrane</keyword>
<reference evidence="3" key="1">
    <citation type="submission" date="2022-03" db="EMBL/GenBank/DDBJ databases">
        <authorList>
            <person name="Martin H S."/>
        </authorList>
    </citation>
    <scope>NUCLEOTIDE SEQUENCE</scope>
</reference>